<dbReference type="Gene3D" id="3.40.50.2000">
    <property type="entry name" value="Glycogen Phosphorylase B"/>
    <property type="match status" value="2"/>
</dbReference>
<evidence type="ECO:0000313" key="5">
    <source>
        <dbReference type="EMBL" id="PCF93846.1"/>
    </source>
</evidence>
<comment type="similarity">
    <text evidence="1">Belongs to the glycosyltransferase group 1 family. Glycosyltransferase 4 subfamily.</text>
</comment>
<evidence type="ECO:0000313" key="6">
    <source>
        <dbReference type="Proteomes" id="UP000218677"/>
    </source>
</evidence>
<dbReference type="RefSeq" id="WP_096654715.1">
    <property type="nucleotide sequence ID" value="NZ_NWUX01000028.1"/>
</dbReference>
<keyword evidence="6" id="KW-1185">Reference proteome</keyword>
<feature type="domain" description="Glycosyltransferase subfamily 4-like N-terminal" evidence="4">
    <location>
        <begin position="142"/>
        <end position="301"/>
    </location>
</feature>
<protein>
    <recommendedName>
        <fullName evidence="4">Glycosyltransferase subfamily 4-like N-terminal domain-containing protein</fullName>
    </recommendedName>
</protein>
<dbReference type="OrthoDB" id="433681at2"/>
<dbReference type="InterPro" id="IPR028098">
    <property type="entry name" value="Glyco_trans_4-like_N"/>
</dbReference>
<comment type="caution">
    <text evidence="5">The sequence shown here is derived from an EMBL/GenBank/DDBJ whole genome shotgun (WGS) entry which is preliminary data.</text>
</comment>
<evidence type="ECO:0000256" key="1">
    <source>
        <dbReference type="ARBA" id="ARBA00009481"/>
    </source>
</evidence>
<keyword evidence="3" id="KW-0808">Transferase</keyword>
<sequence>MKVWRAFKSLGWGQHKKGWRQHGWRYPFLFWAVARLFNKPWYLLRYPDVAAAKGSAFAHCLLYGLDEGRELSPRISISGYGYRYGGNKWWGPAQAVIHYWWWGRWRGLSPMPCFPGSGAQAALNGQPCLAVFAHTVNPRLYGAERSLLDALRTLETLGVATVVVVPNVSNPGYVATLQRVSRAVYAIPYGWWREGEADDATTLAAIEALLEATGANAVYVNTLTLQAPSVAARQLGLPVLTHVRELPAHDPGLCQALNSSVEGVVAHAVAHSDLLIVNSQCTAEAFQHRGVPVAVVPNMIDMPVWQTVPALQFDGQRPLRIGLLGSLIPKKGLVDFAALADALARKGVAVECCLYGASTPDLEALLHQRLKMGKEGYLIHKGYAEDPQDALANLDIVVNLSHFQESFGRTVLEAMAAGRPVVAYDWGALPELVTHGKTGFLAPKGDVQRVAQWVETLAREPQLLIAMGHAGRQRANALFSAKAHQVAMAQALSYLFPVATVEAEPQSDVSVSNK</sequence>
<organism evidence="5 6">
    <name type="scientific">Vreelandella nigrificans</name>
    <dbReference type="NCBI Taxonomy" id="2042704"/>
    <lineage>
        <taxon>Bacteria</taxon>
        <taxon>Pseudomonadati</taxon>
        <taxon>Pseudomonadota</taxon>
        <taxon>Gammaproteobacteria</taxon>
        <taxon>Oceanospirillales</taxon>
        <taxon>Halomonadaceae</taxon>
        <taxon>Vreelandella</taxon>
    </lineage>
</organism>
<evidence type="ECO:0000256" key="3">
    <source>
        <dbReference type="ARBA" id="ARBA00022679"/>
    </source>
</evidence>
<dbReference type="EMBL" id="NWUX01000028">
    <property type="protein sequence ID" value="PCF93846.1"/>
    <property type="molecule type" value="Genomic_DNA"/>
</dbReference>
<name>A0A2A4HGJ6_9GAMM</name>
<proteinExistence type="inferred from homology"/>
<dbReference type="SUPFAM" id="SSF53756">
    <property type="entry name" value="UDP-Glycosyltransferase/glycogen phosphorylase"/>
    <property type="match status" value="1"/>
</dbReference>
<dbReference type="PANTHER" id="PTHR12526">
    <property type="entry name" value="GLYCOSYLTRANSFERASE"/>
    <property type="match status" value="1"/>
</dbReference>
<dbReference type="Pfam" id="PF13439">
    <property type="entry name" value="Glyco_transf_4"/>
    <property type="match status" value="1"/>
</dbReference>
<accession>A0A2A4HGJ6</accession>
<dbReference type="AlphaFoldDB" id="A0A2A4HGJ6"/>
<gene>
    <name evidence="5" type="ORF">CPA45_20190</name>
</gene>
<dbReference type="Pfam" id="PF13692">
    <property type="entry name" value="Glyco_trans_1_4"/>
    <property type="match status" value="1"/>
</dbReference>
<dbReference type="GO" id="GO:0016757">
    <property type="term" value="F:glycosyltransferase activity"/>
    <property type="evidence" value="ECO:0007669"/>
    <property type="project" value="UniProtKB-KW"/>
</dbReference>
<evidence type="ECO:0000256" key="2">
    <source>
        <dbReference type="ARBA" id="ARBA00022676"/>
    </source>
</evidence>
<dbReference type="Proteomes" id="UP000218677">
    <property type="component" value="Unassembled WGS sequence"/>
</dbReference>
<reference evidence="6" key="1">
    <citation type="submission" date="2017-09" db="EMBL/GenBank/DDBJ databases">
        <authorList>
            <person name="Cho G.-S."/>
            <person name="Oguntoyinbo F.A."/>
            <person name="Cnockaert M."/>
            <person name="Kabisch J."/>
            <person name="Neve H."/>
            <person name="Bockelmann W."/>
            <person name="Wenning M."/>
            <person name="Franz C.M."/>
            <person name="Vandamme P."/>
        </authorList>
    </citation>
    <scope>NUCLEOTIDE SEQUENCE [LARGE SCALE GENOMIC DNA]</scope>
    <source>
        <strain evidence="6">MBT G8648</strain>
    </source>
</reference>
<dbReference type="PANTHER" id="PTHR12526:SF640">
    <property type="entry name" value="COLANIC ACID BIOSYNTHESIS GLYCOSYLTRANSFERASE WCAL-RELATED"/>
    <property type="match status" value="1"/>
</dbReference>
<dbReference type="CDD" id="cd03801">
    <property type="entry name" value="GT4_PimA-like"/>
    <property type="match status" value="1"/>
</dbReference>
<keyword evidence="2" id="KW-0328">Glycosyltransferase</keyword>
<evidence type="ECO:0000259" key="4">
    <source>
        <dbReference type="Pfam" id="PF13439"/>
    </source>
</evidence>